<dbReference type="RefSeq" id="WP_109745159.1">
    <property type="nucleotide sequence ID" value="NZ_QGGO01000038.1"/>
</dbReference>
<dbReference type="AlphaFoldDB" id="A0A316DHD3"/>
<sequence length="130" mass="14731">MKHNAQITFYKCVQDSQEFGSDNEHAVSRVFFTVTVNGKTFDYHCDIRQDYGSSFSYETDPLQVSNPFSKHDHINYEHFRSSVEAYYRSCVGASGNGIKIVGASNIRMTNNTFGKVHSITIETSENSPAW</sequence>
<organism evidence="1 2">
    <name type="scientific">Arcicella aurantiaca</name>
    <dbReference type="NCBI Taxonomy" id="591202"/>
    <lineage>
        <taxon>Bacteria</taxon>
        <taxon>Pseudomonadati</taxon>
        <taxon>Bacteroidota</taxon>
        <taxon>Cytophagia</taxon>
        <taxon>Cytophagales</taxon>
        <taxon>Flectobacillaceae</taxon>
        <taxon>Arcicella</taxon>
    </lineage>
</organism>
<reference evidence="1 2" key="1">
    <citation type="submission" date="2018-05" db="EMBL/GenBank/DDBJ databases">
        <title>Genomic Encyclopedia of Archaeal and Bacterial Type Strains, Phase II (KMG-II): from individual species to whole genera.</title>
        <authorList>
            <person name="Goeker M."/>
        </authorList>
    </citation>
    <scope>NUCLEOTIDE SEQUENCE [LARGE SCALE GENOMIC DNA]</scope>
    <source>
        <strain evidence="1 2">DSM 22214</strain>
    </source>
</reference>
<evidence type="ECO:0000313" key="1">
    <source>
        <dbReference type="EMBL" id="PWK17058.1"/>
    </source>
</evidence>
<keyword evidence="2" id="KW-1185">Reference proteome</keyword>
<proteinExistence type="predicted"/>
<evidence type="ECO:0000313" key="2">
    <source>
        <dbReference type="Proteomes" id="UP000245489"/>
    </source>
</evidence>
<name>A0A316DHD3_9BACT</name>
<protein>
    <submittedName>
        <fullName evidence="1">Uncharacterized protein</fullName>
    </submittedName>
</protein>
<dbReference type="EMBL" id="QGGO01000038">
    <property type="protein sequence ID" value="PWK17058.1"/>
    <property type="molecule type" value="Genomic_DNA"/>
</dbReference>
<comment type="caution">
    <text evidence="1">The sequence shown here is derived from an EMBL/GenBank/DDBJ whole genome shotgun (WGS) entry which is preliminary data.</text>
</comment>
<accession>A0A316DHD3</accession>
<dbReference type="Proteomes" id="UP000245489">
    <property type="component" value="Unassembled WGS sequence"/>
</dbReference>
<dbReference type="OrthoDB" id="1495972at2"/>
<gene>
    <name evidence="1" type="ORF">LV89_04509</name>
</gene>